<dbReference type="SUPFAM" id="SSF48317">
    <property type="entry name" value="Acid phosphatase/Vanadium-dependent haloperoxidase"/>
    <property type="match status" value="1"/>
</dbReference>
<evidence type="ECO:0000259" key="1">
    <source>
        <dbReference type="SMART" id="SM00014"/>
    </source>
</evidence>
<dbReference type="InterPro" id="IPR000326">
    <property type="entry name" value="PAP2/HPO"/>
</dbReference>
<protein>
    <submittedName>
        <fullName evidence="2">Phosphoesterase</fullName>
    </submittedName>
</protein>
<evidence type="ECO:0000313" key="3">
    <source>
        <dbReference type="Proteomes" id="UP000029221"/>
    </source>
</evidence>
<dbReference type="eggNOG" id="COG0671">
    <property type="taxonomic scope" value="Bacteria"/>
</dbReference>
<proteinExistence type="predicted"/>
<comment type="caution">
    <text evidence="2">The sequence shown here is derived from an EMBL/GenBank/DDBJ whole genome shotgun (WGS) entry which is preliminary data.</text>
</comment>
<sequence length="257" mass="28551">MNTWQLLAYDGKNAFNGVAYTYSRPFHWQQRDWLRAGATAGLVGGLYLVDEQTSDWARRQQDDIPTVISDFGWYFGSPQNNYGVTGGIYLYGLFTKSPEWRRTGVLMISSATAGGLLQQFLKSVTGRGRPETGVGKSEFRPFSGESGYRSFPSGHTILSFTTAYALAKHFDNPWVKAGIYTLGLVSPASRVWKGAHYLTDVVLSLAITIATVEAVDRYLDTRNGYGEQRYGTKKPKQRSYSLSFSATPNTVGLTLNF</sequence>
<organism evidence="2 3">
    <name type="scientific">Nonlabens tegetincola</name>
    <dbReference type="NCBI Taxonomy" id="323273"/>
    <lineage>
        <taxon>Bacteria</taxon>
        <taxon>Pseudomonadati</taxon>
        <taxon>Bacteroidota</taxon>
        <taxon>Flavobacteriia</taxon>
        <taxon>Flavobacteriales</taxon>
        <taxon>Flavobacteriaceae</taxon>
        <taxon>Nonlabens</taxon>
    </lineage>
</organism>
<feature type="domain" description="Phosphatidic acid phosphatase type 2/haloperoxidase" evidence="1">
    <location>
        <begin position="103"/>
        <end position="216"/>
    </location>
</feature>
<dbReference type="SMART" id="SM00014">
    <property type="entry name" value="acidPPc"/>
    <property type="match status" value="1"/>
</dbReference>
<gene>
    <name evidence="2" type="ORF">JCM19294_1112</name>
</gene>
<dbReference type="InterPro" id="IPR036938">
    <property type="entry name" value="PAP2/HPO_sf"/>
</dbReference>
<evidence type="ECO:0000313" key="2">
    <source>
        <dbReference type="EMBL" id="GAK96803.1"/>
    </source>
</evidence>
<dbReference type="Gene3D" id="1.20.144.10">
    <property type="entry name" value="Phosphatidic acid phosphatase type 2/haloperoxidase"/>
    <property type="match status" value="1"/>
</dbReference>
<dbReference type="STRING" id="319236.BST91_03285"/>
<dbReference type="Proteomes" id="UP000029221">
    <property type="component" value="Unassembled WGS sequence"/>
</dbReference>
<dbReference type="Pfam" id="PF01569">
    <property type="entry name" value="PAP2"/>
    <property type="match status" value="1"/>
</dbReference>
<name>A0A090Q4X8_9FLAO</name>
<accession>A0A090Q4X8</accession>
<dbReference type="EMBL" id="BBML01000003">
    <property type="protein sequence ID" value="GAK96803.1"/>
    <property type="molecule type" value="Genomic_DNA"/>
</dbReference>
<reference evidence="2" key="1">
    <citation type="journal article" date="2014" name="Genome Announc.">
        <title>Draft Genome Sequences of Marine Flavobacterium Nonlabens Strains NR17, NR24, NR27, NR32, NR33, and Ara13.</title>
        <authorList>
            <person name="Nakanishi M."/>
            <person name="Meirelles P."/>
            <person name="Suzuki R."/>
            <person name="Takatani N."/>
            <person name="Mino S."/>
            <person name="Suda W."/>
            <person name="Oshima K."/>
            <person name="Hattori M."/>
            <person name="Ohkuma M."/>
            <person name="Hosokawa M."/>
            <person name="Miyashita K."/>
            <person name="Thompson F.L."/>
            <person name="Niwa A."/>
            <person name="Sawabe T."/>
            <person name="Sawabe T."/>
        </authorList>
    </citation>
    <scope>NUCLEOTIDE SEQUENCE [LARGE SCALE GENOMIC DNA]</scope>
    <source>
        <strain evidence="2">JCM 19294</strain>
    </source>
</reference>
<keyword evidence="3" id="KW-1185">Reference proteome</keyword>
<dbReference type="AlphaFoldDB" id="A0A090Q4X8"/>